<reference evidence="1" key="1">
    <citation type="submission" date="2015-10" db="EMBL/GenBank/DDBJ databases">
        <authorList>
            <person name="Gilbert D.G."/>
        </authorList>
    </citation>
    <scope>NUCLEOTIDE SEQUENCE</scope>
    <source>
        <strain evidence="1">Phyl III-seqv23</strain>
    </source>
</reference>
<dbReference type="EMBL" id="LN899826">
    <property type="protein sequence ID" value="CUV42108.1"/>
    <property type="molecule type" value="Genomic_DNA"/>
</dbReference>
<dbReference type="AlphaFoldDB" id="A0A0S4W5M1"/>
<protein>
    <submittedName>
        <fullName evidence="1">Uncharacterized protein</fullName>
    </submittedName>
</protein>
<organism evidence="1">
    <name type="scientific">Ralstonia solanacearum</name>
    <name type="common">Pseudomonas solanacearum</name>
    <dbReference type="NCBI Taxonomy" id="305"/>
    <lineage>
        <taxon>Bacteria</taxon>
        <taxon>Pseudomonadati</taxon>
        <taxon>Pseudomonadota</taxon>
        <taxon>Betaproteobacteria</taxon>
        <taxon>Burkholderiales</taxon>
        <taxon>Burkholderiaceae</taxon>
        <taxon>Ralstonia</taxon>
        <taxon>Ralstonia solanacearum species complex</taxon>
    </lineage>
</organism>
<evidence type="ECO:0000313" key="1">
    <source>
        <dbReference type="EMBL" id="CUV42108.1"/>
    </source>
</evidence>
<accession>A0A0S4W5M1</accession>
<proteinExistence type="predicted"/>
<name>A0A0S4W5M1_RALSL</name>
<gene>
    <name evidence="1" type="ORF">TF3108_v1_1070002</name>
</gene>
<sequence>MQPFKPAQFPESTNLKAQILGESQDWLDVALAAENPRRLRIRGLIVWLDDAVLRPASLELFG</sequence>